<organism evidence="1">
    <name type="scientific">Rhizophora mucronata</name>
    <name type="common">Asiatic mangrove</name>
    <dbReference type="NCBI Taxonomy" id="61149"/>
    <lineage>
        <taxon>Eukaryota</taxon>
        <taxon>Viridiplantae</taxon>
        <taxon>Streptophyta</taxon>
        <taxon>Embryophyta</taxon>
        <taxon>Tracheophyta</taxon>
        <taxon>Spermatophyta</taxon>
        <taxon>Magnoliopsida</taxon>
        <taxon>eudicotyledons</taxon>
        <taxon>Gunneridae</taxon>
        <taxon>Pentapetalae</taxon>
        <taxon>rosids</taxon>
        <taxon>fabids</taxon>
        <taxon>Malpighiales</taxon>
        <taxon>Rhizophoraceae</taxon>
        <taxon>Rhizophora</taxon>
    </lineage>
</organism>
<proteinExistence type="predicted"/>
<protein>
    <submittedName>
        <fullName evidence="1">Uncharacterized protein</fullName>
    </submittedName>
</protein>
<dbReference type="EMBL" id="GGEC01066630">
    <property type="protein sequence ID" value="MBX47114.1"/>
    <property type="molecule type" value="Transcribed_RNA"/>
</dbReference>
<name>A0A2P2NXD6_RHIMU</name>
<accession>A0A2P2NXD6</accession>
<evidence type="ECO:0000313" key="1">
    <source>
        <dbReference type="EMBL" id="MBX47114.1"/>
    </source>
</evidence>
<reference evidence="1" key="1">
    <citation type="submission" date="2018-02" db="EMBL/GenBank/DDBJ databases">
        <title>Rhizophora mucronata_Transcriptome.</title>
        <authorList>
            <person name="Meera S.P."/>
            <person name="Sreeshan A."/>
            <person name="Augustine A."/>
        </authorList>
    </citation>
    <scope>NUCLEOTIDE SEQUENCE</scope>
    <source>
        <tissue evidence="1">Leaf</tissue>
    </source>
</reference>
<sequence length="14" mass="1709">MCEYMLCLLECTRT</sequence>